<keyword evidence="4" id="KW-1133">Transmembrane helix</keyword>
<dbReference type="EMBL" id="CAQQ02055519">
    <property type="status" value="NOT_ANNOTATED_CDS"/>
    <property type="molecule type" value="Genomic_DNA"/>
</dbReference>
<feature type="domain" description="Receptor ligand binding region" evidence="8">
    <location>
        <begin position="43"/>
        <end position="266"/>
    </location>
</feature>
<keyword evidence="5" id="KW-0472">Membrane</keyword>
<evidence type="ECO:0000256" key="2">
    <source>
        <dbReference type="ARBA" id="ARBA00022692"/>
    </source>
</evidence>
<evidence type="ECO:0000313" key="10">
    <source>
        <dbReference type="Proteomes" id="UP000015102"/>
    </source>
</evidence>
<dbReference type="PANTHER" id="PTHR44755:SF11">
    <property type="entry name" value="ATRIAL NATRIURETIC PEPTIDE RECEPTOR 3 ISOFORM X1"/>
    <property type="match status" value="1"/>
</dbReference>
<dbReference type="EnsemblMetazoa" id="MESCA000427-RA">
    <property type="protein sequence ID" value="MESCA000427-PA"/>
    <property type="gene ID" value="MESCA000427"/>
</dbReference>
<dbReference type="GO" id="GO:0016020">
    <property type="term" value="C:membrane"/>
    <property type="evidence" value="ECO:0007669"/>
    <property type="project" value="UniProtKB-SubCell"/>
</dbReference>
<dbReference type="SUPFAM" id="SSF53822">
    <property type="entry name" value="Periplasmic binding protein-like I"/>
    <property type="match status" value="1"/>
</dbReference>
<evidence type="ECO:0000256" key="7">
    <source>
        <dbReference type="ARBA" id="ARBA00023180"/>
    </source>
</evidence>
<evidence type="ECO:0000256" key="6">
    <source>
        <dbReference type="ARBA" id="ARBA00023170"/>
    </source>
</evidence>
<reference evidence="10" key="1">
    <citation type="submission" date="2013-02" db="EMBL/GenBank/DDBJ databases">
        <authorList>
            <person name="Hughes D."/>
        </authorList>
    </citation>
    <scope>NUCLEOTIDE SEQUENCE</scope>
    <source>
        <strain>Durham</strain>
        <strain evidence="10">NC isolate 2 -- Noor lab</strain>
    </source>
</reference>
<evidence type="ECO:0000256" key="5">
    <source>
        <dbReference type="ARBA" id="ARBA00023136"/>
    </source>
</evidence>
<dbReference type="InterPro" id="IPR001828">
    <property type="entry name" value="ANF_lig-bd_rcpt"/>
</dbReference>
<reference evidence="9" key="2">
    <citation type="submission" date="2015-06" db="UniProtKB">
        <authorList>
            <consortium name="EnsemblMetazoa"/>
        </authorList>
    </citation>
    <scope>IDENTIFICATION</scope>
</reference>
<dbReference type="InterPro" id="IPR052612">
    <property type="entry name" value="ANP_Clearance_Receptor"/>
</dbReference>
<evidence type="ECO:0000256" key="1">
    <source>
        <dbReference type="ARBA" id="ARBA00004479"/>
    </source>
</evidence>
<dbReference type="GO" id="GO:0017046">
    <property type="term" value="F:peptide hormone binding"/>
    <property type="evidence" value="ECO:0007669"/>
    <property type="project" value="TreeGrafter"/>
</dbReference>
<evidence type="ECO:0000313" key="9">
    <source>
        <dbReference type="EnsemblMetazoa" id="MESCA000427-PA"/>
    </source>
</evidence>
<name>T1GB07_MEGSC</name>
<protein>
    <recommendedName>
        <fullName evidence="8">Receptor ligand binding region domain-containing protein</fullName>
    </recommendedName>
</protein>
<evidence type="ECO:0000259" key="8">
    <source>
        <dbReference type="Pfam" id="PF01094"/>
    </source>
</evidence>
<accession>T1GB07</accession>
<keyword evidence="3" id="KW-0732">Signal</keyword>
<dbReference type="PRINTS" id="PR00255">
    <property type="entry name" value="NATPEPTIDER"/>
</dbReference>
<dbReference type="InterPro" id="IPR001170">
    <property type="entry name" value="ANPR/GUC"/>
</dbReference>
<proteinExistence type="predicted"/>
<evidence type="ECO:0000256" key="3">
    <source>
        <dbReference type="ARBA" id="ARBA00022729"/>
    </source>
</evidence>
<dbReference type="Proteomes" id="UP000015102">
    <property type="component" value="Unassembled WGS sequence"/>
</dbReference>
<sequence>MYLRSSNDSNEHNKISKELYFVVLATGSVENNNNDCILVKLLSTIELAIKKVQSDRLFGVNIDVTIISRDTFCSSTYGSIGFFEIYSNFKEKINAILGLPCDYVLAPISRHASVWEIPVLSTSGRSRAFDDKSFTYSTLTRLMGGVGAMGESMKGLINSFNWTKSAFIVQNSDEDVGNSVCFLCIISIDEKIGNKGLKSYKFSKELSEKNAIEALTKISESARIVIMCADKKSIRRIMLSAQDMNMIDSGEYVFINIELFSNKYQLKSMLLNSKTILVLI</sequence>
<dbReference type="GO" id="GO:0038023">
    <property type="term" value="F:signaling receptor activity"/>
    <property type="evidence" value="ECO:0007669"/>
    <property type="project" value="TreeGrafter"/>
</dbReference>
<dbReference type="Gene3D" id="3.40.50.2300">
    <property type="match status" value="1"/>
</dbReference>
<dbReference type="AlphaFoldDB" id="T1GB07"/>
<evidence type="ECO:0000256" key="4">
    <source>
        <dbReference type="ARBA" id="ARBA00022989"/>
    </source>
</evidence>
<dbReference type="InterPro" id="IPR028082">
    <property type="entry name" value="Peripla_BP_I"/>
</dbReference>
<dbReference type="STRING" id="36166.T1GB07"/>
<keyword evidence="10" id="KW-1185">Reference proteome</keyword>
<dbReference type="HOGENOM" id="CLU_995958_0_0_1"/>
<organism evidence="9 10">
    <name type="scientific">Megaselia scalaris</name>
    <name type="common">Humpbacked fly</name>
    <name type="synonym">Phora scalaris</name>
    <dbReference type="NCBI Taxonomy" id="36166"/>
    <lineage>
        <taxon>Eukaryota</taxon>
        <taxon>Metazoa</taxon>
        <taxon>Ecdysozoa</taxon>
        <taxon>Arthropoda</taxon>
        <taxon>Hexapoda</taxon>
        <taxon>Insecta</taxon>
        <taxon>Pterygota</taxon>
        <taxon>Neoptera</taxon>
        <taxon>Endopterygota</taxon>
        <taxon>Diptera</taxon>
        <taxon>Brachycera</taxon>
        <taxon>Muscomorpha</taxon>
        <taxon>Platypezoidea</taxon>
        <taxon>Phoridae</taxon>
        <taxon>Megaseliini</taxon>
        <taxon>Megaselia</taxon>
    </lineage>
</organism>
<dbReference type="EMBL" id="CAQQ02055520">
    <property type="status" value="NOT_ANNOTATED_CDS"/>
    <property type="molecule type" value="Genomic_DNA"/>
</dbReference>
<keyword evidence="7" id="KW-0325">Glycoprotein</keyword>
<comment type="subcellular location">
    <subcellularLocation>
        <location evidence="1">Membrane</location>
        <topology evidence="1">Single-pass type I membrane protein</topology>
    </subcellularLocation>
</comment>
<dbReference type="GO" id="GO:0007165">
    <property type="term" value="P:signal transduction"/>
    <property type="evidence" value="ECO:0007669"/>
    <property type="project" value="TreeGrafter"/>
</dbReference>
<dbReference type="PANTHER" id="PTHR44755">
    <property type="entry name" value="NATRIURETIC PEPTIDE RECEPTOR 3-RELATED"/>
    <property type="match status" value="1"/>
</dbReference>
<dbReference type="Pfam" id="PF01094">
    <property type="entry name" value="ANF_receptor"/>
    <property type="match status" value="1"/>
</dbReference>
<keyword evidence="2" id="KW-0812">Transmembrane</keyword>
<keyword evidence="6" id="KW-0675">Receptor</keyword>